<sequence length="202" mass="22179">MMASLAELRVKLERRAARRRATCNQPEASSEDSLLSATTDQPSYEAKTEPPIELVPATNHQGKCSTPLEPMEREAPSKKKIAEETEQTSASSFEAMVGEQSLAALTAASNLELEEVKSGAIAIPWTIPIEGWKFRKKKKKQRRKLLRDETPSEKEKDVAAPKSPSAPLVFNSPPIMESVEKGKSSGLSMPTPHRLANCSPRN</sequence>
<accession>A0AAV2F4M6</accession>
<dbReference type="Proteomes" id="UP001497516">
    <property type="component" value="Chromosome 6"/>
</dbReference>
<reference evidence="2 3" key="1">
    <citation type="submission" date="2024-04" db="EMBL/GenBank/DDBJ databases">
        <authorList>
            <person name="Fracassetti M."/>
        </authorList>
    </citation>
    <scope>NUCLEOTIDE SEQUENCE [LARGE SCALE GENOMIC DNA]</scope>
</reference>
<feature type="compositionally biased region" description="Basic and acidic residues" evidence="1">
    <location>
        <begin position="70"/>
        <end position="83"/>
    </location>
</feature>
<gene>
    <name evidence="2" type="ORF">LTRI10_LOCUS33800</name>
</gene>
<evidence type="ECO:0000313" key="3">
    <source>
        <dbReference type="Proteomes" id="UP001497516"/>
    </source>
</evidence>
<dbReference type="EMBL" id="OZ034819">
    <property type="protein sequence ID" value="CAL1393206.1"/>
    <property type="molecule type" value="Genomic_DNA"/>
</dbReference>
<feature type="region of interest" description="Disordered" evidence="1">
    <location>
        <begin position="16"/>
        <end position="92"/>
    </location>
</feature>
<feature type="compositionally biased region" description="Polar residues" evidence="1">
    <location>
        <begin position="22"/>
        <end position="42"/>
    </location>
</feature>
<feature type="compositionally biased region" description="Basic residues" evidence="1">
    <location>
        <begin position="135"/>
        <end position="145"/>
    </location>
</feature>
<feature type="region of interest" description="Disordered" evidence="1">
    <location>
        <begin position="135"/>
        <end position="202"/>
    </location>
</feature>
<organism evidence="2 3">
    <name type="scientific">Linum trigynum</name>
    <dbReference type="NCBI Taxonomy" id="586398"/>
    <lineage>
        <taxon>Eukaryota</taxon>
        <taxon>Viridiplantae</taxon>
        <taxon>Streptophyta</taxon>
        <taxon>Embryophyta</taxon>
        <taxon>Tracheophyta</taxon>
        <taxon>Spermatophyta</taxon>
        <taxon>Magnoliopsida</taxon>
        <taxon>eudicotyledons</taxon>
        <taxon>Gunneridae</taxon>
        <taxon>Pentapetalae</taxon>
        <taxon>rosids</taxon>
        <taxon>fabids</taxon>
        <taxon>Malpighiales</taxon>
        <taxon>Linaceae</taxon>
        <taxon>Linum</taxon>
    </lineage>
</organism>
<protein>
    <submittedName>
        <fullName evidence="2">Uncharacterized protein</fullName>
    </submittedName>
</protein>
<dbReference type="AlphaFoldDB" id="A0AAV2F4M6"/>
<keyword evidence="3" id="KW-1185">Reference proteome</keyword>
<evidence type="ECO:0000256" key="1">
    <source>
        <dbReference type="SAM" id="MobiDB-lite"/>
    </source>
</evidence>
<name>A0AAV2F4M6_9ROSI</name>
<evidence type="ECO:0000313" key="2">
    <source>
        <dbReference type="EMBL" id="CAL1393206.1"/>
    </source>
</evidence>
<proteinExistence type="predicted"/>
<feature type="compositionally biased region" description="Basic and acidic residues" evidence="1">
    <location>
        <begin position="146"/>
        <end position="159"/>
    </location>
</feature>